<name>A0A9P1BS33_9DINO</name>
<dbReference type="InterPro" id="IPR002110">
    <property type="entry name" value="Ankyrin_rpt"/>
</dbReference>
<dbReference type="AlphaFoldDB" id="A0A9P1BS33"/>
<dbReference type="Proteomes" id="UP001152797">
    <property type="component" value="Unassembled WGS sequence"/>
</dbReference>
<dbReference type="PROSITE" id="PS50088">
    <property type="entry name" value="ANK_REPEAT"/>
    <property type="match status" value="1"/>
</dbReference>
<protein>
    <submittedName>
        <fullName evidence="2">Uncharacterized protein</fullName>
    </submittedName>
</protein>
<dbReference type="PROSITE" id="PS50297">
    <property type="entry name" value="ANK_REP_REGION"/>
    <property type="match status" value="1"/>
</dbReference>
<dbReference type="SUPFAM" id="SSF48403">
    <property type="entry name" value="Ankyrin repeat"/>
    <property type="match status" value="1"/>
</dbReference>
<dbReference type="EMBL" id="CAMXCT030000410">
    <property type="protein sequence ID" value="CAL4765730.1"/>
    <property type="molecule type" value="Genomic_DNA"/>
</dbReference>
<evidence type="ECO:0000313" key="3">
    <source>
        <dbReference type="EMBL" id="CAL1131793.1"/>
    </source>
</evidence>
<organism evidence="2">
    <name type="scientific">Cladocopium goreaui</name>
    <dbReference type="NCBI Taxonomy" id="2562237"/>
    <lineage>
        <taxon>Eukaryota</taxon>
        <taxon>Sar</taxon>
        <taxon>Alveolata</taxon>
        <taxon>Dinophyceae</taxon>
        <taxon>Suessiales</taxon>
        <taxon>Symbiodiniaceae</taxon>
        <taxon>Cladocopium</taxon>
    </lineage>
</organism>
<dbReference type="Gene3D" id="1.25.40.20">
    <property type="entry name" value="Ankyrin repeat-containing domain"/>
    <property type="match status" value="1"/>
</dbReference>
<dbReference type="Pfam" id="PF00023">
    <property type="entry name" value="Ank"/>
    <property type="match status" value="1"/>
</dbReference>
<gene>
    <name evidence="2" type="ORF">C1SCF055_LOCUS6471</name>
</gene>
<dbReference type="InterPro" id="IPR036770">
    <property type="entry name" value="Ankyrin_rpt-contain_sf"/>
</dbReference>
<evidence type="ECO:0000313" key="2">
    <source>
        <dbReference type="EMBL" id="CAI3978418.1"/>
    </source>
</evidence>
<dbReference type="EMBL" id="CAMXCT020000410">
    <property type="protein sequence ID" value="CAL1131793.1"/>
    <property type="molecule type" value="Genomic_DNA"/>
</dbReference>
<proteinExistence type="predicted"/>
<comment type="caution">
    <text evidence="2">The sequence shown here is derived from an EMBL/GenBank/DDBJ whole genome shotgun (WGS) entry which is preliminary data.</text>
</comment>
<dbReference type="EMBL" id="CAMXCT010000410">
    <property type="protein sequence ID" value="CAI3978418.1"/>
    <property type="molecule type" value="Genomic_DNA"/>
</dbReference>
<dbReference type="OrthoDB" id="426293at2759"/>
<sequence>MVKSLEFDEFDQGLGTIEMRRGQTWPHQQLSWPQMVRQRHLSNFLRRHGFVDEQSPRGLCGKVRLELMYPIHVAAQMGDVPILRILLDLGVDPQTGAADGRTARHFAEEANRDGSHHRILQLLAHSQRVKSVAL</sequence>
<reference evidence="2" key="1">
    <citation type="submission" date="2022-10" db="EMBL/GenBank/DDBJ databases">
        <authorList>
            <person name="Chen Y."/>
            <person name="Dougan E. K."/>
            <person name="Chan C."/>
            <person name="Rhodes N."/>
            <person name="Thang M."/>
        </authorList>
    </citation>
    <scope>NUCLEOTIDE SEQUENCE</scope>
</reference>
<accession>A0A9P1BS33</accession>
<keyword evidence="4" id="KW-1185">Reference proteome</keyword>
<keyword evidence="1" id="KW-0040">ANK repeat</keyword>
<evidence type="ECO:0000256" key="1">
    <source>
        <dbReference type="PROSITE-ProRule" id="PRU00023"/>
    </source>
</evidence>
<feature type="repeat" description="ANK" evidence="1">
    <location>
        <begin position="66"/>
        <end position="98"/>
    </location>
</feature>
<reference evidence="3" key="2">
    <citation type="submission" date="2024-04" db="EMBL/GenBank/DDBJ databases">
        <authorList>
            <person name="Chen Y."/>
            <person name="Shah S."/>
            <person name="Dougan E. K."/>
            <person name="Thang M."/>
            <person name="Chan C."/>
        </authorList>
    </citation>
    <scope>NUCLEOTIDE SEQUENCE [LARGE SCALE GENOMIC DNA]</scope>
</reference>
<evidence type="ECO:0000313" key="4">
    <source>
        <dbReference type="Proteomes" id="UP001152797"/>
    </source>
</evidence>